<reference evidence="11 12" key="1">
    <citation type="submission" date="2013-04" db="EMBL/GenBank/DDBJ databases">
        <title>Oceanicola sp. 22II1-22F33 Genome Sequencing.</title>
        <authorList>
            <person name="Lai Q."/>
            <person name="Li G."/>
            <person name="Shao Z."/>
        </authorList>
    </citation>
    <scope>NUCLEOTIDE SEQUENCE [LARGE SCALE GENOMIC DNA]</scope>
    <source>
        <strain evidence="11 12">22II1-22F33</strain>
    </source>
</reference>
<comment type="similarity">
    <text evidence="8">Belongs to the BamA family.</text>
</comment>
<dbReference type="PROSITE" id="PS51779">
    <property type="entry name" value="POTRA"/>
    <property type="match status" value="3"/>
</dbReference>
<keyword evidence="4 8" id="KW-0732">Signal</keyword>
<keyword evidence="2 8" id="KW-1134">Transmembrane beta strand</keyword>
<dbReference type="InterPro" id="IPR039910">
    <property type="entry name" value="D15-like"/>
</dbReference>
<dbReference type="AlphaFoldDB" id="A0A225NW18"/>
<evidence type="ECO:0000256" key="1">
    <source>
        <dbReference type="ARBA" id="ARBA00004370"/>
    </source>
</evidence>
<name>A0A225NW18_9RHOB</name>
<dbReference type="Proteomes" id="UP000215377">
    <property type="component" value="Unassembled WGS sequence"/>
</dbReference>
<evidence type="ECO:0000256" key="6">
    <source>
        <dbReference type="ARBA" id="ARBA00023136"/>
    </source>
</evidence>
<keyword evidence="7 8" id="KW-0998">Cell outer membrane</keyword>
<keyword evidence="5 8" id="KW-0677">Repeat</keyword>
<feature type="signal peptide" evidence="8">
    <location>
        <begin position="1"/>
        <end position="45"/>
    </location>
</feature>
<dbReference type="Gene3D" id="3.10.20.310">
    <property type="entry name" value="membrane protein fhac"/>
    <property type="match status" value="5"/>
</dbReference>
<dbReference type="NCBIfam" id="TIGR03303">
    <property type="entry name" value="OM_YaeT"/>
    <property type="match status" value="1"/>
</dbReference>
<evidence type="ECO:0000256" key="3">
    <source>
        <dbReference type="ARBA" id="ARBA00022692"/>
    </source>
</evidence>
<keyword evidence="12" id="KW-1185">Reference proteome</keyword>
<dbReference type="Gene3D" id="2.40.160.50">
    <property type="entry name" value="membrane protein fhac: a member of the omp85/tpsb transporter family"/>
    <property type="match status" value="1"/>
</dbReference>
<proteinExistence type="inferred from homology"/>
<dbReference type="Pfam" id="PF07244">
    <property type="entry name" value="POTRA"/>
    <property type="match status" value="3"/>
</dbReference>
<comment type="function">
    <text evidence="8">Part of the outer membrane protein assembly complex, which is involved in assembly and insertion of beta-barrel proteins into the outer membrane.</text>
</comment>
<dbReference type="InterPro" id="IPR010827">
    <property type="entry name" value="BamA/TamA_POTRA"/>
</dbReference>
<accession>A0A225NW18</accession>
<dbReference type="PANTHER" id="PTHR12815:SF23">
    <property type="entry name" value="OUTER MEMBRANE PROTEIN ASSEMBLY FACTOR BAMA"/>
    <property type="match status" value="1"/>
</dbReference>
<sequence length="791" mass="87476" precursor="true">MGLFNVTRTSRVSRYNGLYMSSALRVCMVAPIAVMTLGSPGPAQAQNYSFSNFRVEGNERIQTSTILTYAGIEPGSSVSAGQLNDAYRRVIDSGIFETVEFVPQGGTLLIRVEEYPTINRISFEGNRRLKDDDLAELVTSDERRVFDPAQAEADATIIAEAYSQSGRIGAVVTPRIIRRSDNRVDLVYEISEGTTTEIERVSFVGNRAFSDRRLRGVLETKQANILRTFLRGDTLVQDRIEFDQQLLRDFYLSRGYVDFQVLSSNVEFSRQRDAFFLVMNVQEGQQFRFGNISTVSEMPGVDAAAYQRALKVKPGVVYSPQVIESSIARQERLAVQSGVDFLRVEPRITRNDADQTLDVEFALVRGPRVFVERIDIEGNTTTLDRVIRQRFRVVEGDPFNPREVREAAERIRALGFFAEAEVNTREGTAPDQVIVDVDVEEQPTGQLSLGGSYSVNTGVGVAIGLSENNFLGRGQRLALDISTATEAQRYSFGFSEPYLLGRELRYDFDIAYAETDSSFVPYDTEALYFSTGLTFPISDNGRLNVSYSYDDSEMIARDPPDNGPVIGREIAQGSRTSSAVGLTYSYDTRRTGLNPNAGVLFEIGSEFAGLGGDNSYVKTTTTTIAQTRVLSEEVVLQAAFEGGALTWNSGEASRSLDRFILGPRVFRGFEPAGIGPRDQSANPDGGTYDDALGGNFYAVARFEAQFPLGLPEEIGLRGALFYDVGNLWNLSNADTAGANIVGEGGSFRHVIGFSFLWDTAIGPLRFDFTEAIVKEEFDKDQFFNFTLSAQF</sequence>
<evidence type="ECO:0000256" key="9">
    <source>
        <dbReference type="NCBIfam" id="TIGR03303"/>
    </source>
</evidence>
<evidence type="ECO:0000256" key="4">
    <source>
        <dbReference type="ARBA" id="ARBA00022729"/>
    </source>
</evidence>
<comment type="caution">
    <text evidence="11">The sequence shown here is derived from an EMBL/GenBank/DDBJ whole genome shotgun (WGS) entry which is preliminary data.</text>
</comment>
<dbReference type="SUPFAM" id="SSF56935">
    <property type="entry name" value="Porins"/>
    <property type="match status" value="1"/>
</dbReference>
<evidence type="ECO:0000313" key="11">
    <source>
        <dbReference type="EMBL" id="OWU77468.1"/>
    </source>
</evidence>
<evidence type="ECO:0000256" key="2">
    <source>
        <dbReference type="ARBA" id="ARBA00022452"/>
    </source>
</evidence>
<feature type="chain" id="PRO_5013415404" description="Outer membrane protein assembly factor BamA" evidence="8">
    <location>
        <begin position="46"/>
        <end position="791"/>
    </location>
</feature>
<protein>
    <recommendedName>
        <fullName evidence="8 9">Outer membrane protein assembly factor BamA</fullName>
    </recommendedName>
</protein>
<gene>
    <name evidence="8" type="primary">bamA</name>
    <name evidence="11" type="ORF">ATO3_01825</name>
</gene>
<evidence type="ECO:0000259" key="10">
    <source>
        <dbReference type="PROSITE" id="PS51779"/>
    </source>
</evidence>
<dbReference type="GO" id="GO:0043165">
    <property type="term" value="P:Gram-negative-bacterium-type cell outer membrane assembly"/>
    <property type="evidence" value="ECO:0007669"/>
    <property type="project" value="UniProtKB-UniRule"/>
</dbReference>
<evidence type="ECO:0000256" key="8">
    <source>
        <dbReference type="HAMAP-Rule" id="MF_01430"/>
    </source>
</evidence>
<feature type="domain" description="POTRA" evidence="10">
    <location>
        <begin position="369"/>
        <end position="442"/>
    </location>
</feature>
<dbReference type="PANTHER" id="PTHR12815">
    <property type="entry name" value="SORTING AND ASSEMBLY MACHINERY SAMM50 PROTEIN FAMILY MEMBER"/>
    <property type="match status" value="1"/>
</dbReference>
<evidence type="ECO:0000313" key="12">
    <source>
        <dbReference type="Proteomes" id="UP000215377"/>
    </source>
</evidence>
<dbReference type="InterPro" id="IPR034746">
    <property type="entry name" value="POTRA"/>
</dbReference>
<dbReference type="GO" id="GO:0051205">
    <property type="term" value="P:protein insertion into membrane"/>
    <property type="evidence" value="ECO:0007669"/>
    <property type="project" value="UniProtKB-UniRule"/>
</dbReference>
<organism evidence="11 12">
    <name type="scientific">Marinibacterium profundimaris</name>
    <dbReference type="NCBI Taxonomy" id="1679460"/>
    <lineage>
        <taxon>Bacteria</taxon>
        <taxon>Pseudomonadati</taxon>
        <taxon>Pseudomonadota</taxon>
        <taxon>Alphaproteobacteria</taxon>
        <taxon>Rhodobacterales</taxon>
        <taxon>Paracoccaceae</taxon>
        <taxon>Marinibacterium</taxon>
    </lineage>
</organism>
<feature type="domain" description="POTRA" evidence="10">
    <location>
        <begin position="48"/>
        <end position="115"/>
    </location>
</feature>
<dbReference type="PIRSF" id="PIRSF006076">
    <property type="entry name" value="OM_assembly_OMP85"/>
    <property type="match status" value="1"/>
</dbReference>
<dbReference type="GO" id="GO:0009279">
    <property type="term" value="C:cell outer membrane"/>
    <property type="evidence" value="ECO:0007669"/>
    <property type="project" value="UniProtKB-SubCell"/>
</dbReference>
<evidence type="ECO:0000256" key="7">
    <source>
        <dbReference type="ARBA" id="ARBA00023237"/>
    </source>
</evidence>
<evidence type="ECO:0000256" key="5">
    <source>
        <dbReference type="ARBA" id="ARBA00022737"/>
    </source>
</evidence>
<feature type="domain" description="POTRA" evidence="10">
    <location>
        <begin position="116"/>
        <end position="193"/>
    </location>
</feature>
<dbReference type="EMBL" id="AQQR01000001">
    <property type="protein sequence ID" value="OWU77468.1"/>
    <property type="molecule type" value="Genomic_DNA"/>
</dbReference>
<dbReference type="InterPro" id="IPR023707">
    <property type="entry name" value="OM_assembly_BamA"/>
</dbReference>
<keyword evidence="3 8" id="KW-0812">Transmembrane</keyword>
<dbReference type="Pfam" id="PF01103">
    <property type="entry name" value="Omp85"/>
    <property type="match status" value="1"/>
</dbReference>
<dbReference type="HAMAP" id="MF_01430">
    <property type="entry name" value="OM_assembly_BamA"/>
    <property type="match status" value="1"/>
</dbReference>
<comment type="subunit">
    <text evidence="8">Part of the Bam complex.</text>
</comment>
<comment type="subcellular location">
    <subcellularLocation>
        <location evidence="8">Cell outer membrane</location>
    </subcellularLocation>
    <subcellularLocation>
        <location evidence="1">Membrane</location>
    </subcellularLocation>
</comment>
<dbReference type="InterPro" id="IPR000184">
    <property type="entry name" value="Bac_surfAg_D15"/>
</dbReference>
<keyword evidence="6 8" id="KW-0472">Membrane</keyword>